<dbReference type="InterPro" id="IPR021508">
    <property type="entry name" value="Gp17-like"/>
</dbReference>
<dbReference type="Gene3D" id="3.30.2000.30">
    <property type="match status" value="1"/>
</dbReference>
<protein>
    <recommendedName>
        <fullName evidence="3">Gene transfer agent protein</fullName>
    </recommendedName>
</protein>
<dbReference type="Proteomes" id="UP000015346">
    <property type="component" value="Unassembled WGS sequence"/>
</dbReference>
<dbReference type="AlphaFoldDB" id="S9R5J4"/>
<evidence type="ECO:0000313" key="1">
    <source>
        <dbReference type="EMBL" id="EPX87253.1"/>
    </source>
</evidence>
<proteinExistence type="predicted"/>
<dbReference type="InterPro" id="IPR053745">
    <property type="entry name" value="Viral_Tail_Comp_sf"/>
</dbReference>
<evidence type="ECO:0000313" key="2">
    <source>
        <dbReference type="Proteomes" id="UP000015346"/>
    </source>
</evidence>
<dbReference type="Pfam" id="PF11367">
    <property type="entry name" value="Tail_completion_gp17"/>
    <property type="match status" value="1"/>
</dbReference>
<gene>
    <name evidence="1" type="ORF">ruthe_00651</name>
</gene>
<keyword evidence="2" id="KW-1185">Reference proteome</keyword>
<sequence length="145" mass="15115">MTYALAGALQAALHGRLSADPALTALVGPHVHDALPPGPVPPLYVALGPETVRDRSDGTGRGADHDFSIVVATEAHGFARAKAAASAVCDALLRAPLTLSRGRVVALHFLRAQARRAGPAGERREIALLFRARVEDAPDPSPLQP</sequence>
<reference evidence="1 2" key="1">
    <citation type="journal article" date="2013" name="Stand. Genomic Sci.">
        <title>Genome sequence of the reddish-pigmented Rubellimicrobium thermophilum type strain (DSM 16684(T)), a member of the Roseobacter clade.</title>
        <authorList>
            <person name="Fiebig A."/>
            <person name="Riedel T."/>
            <person name="Gronow S."/>
            <person name="Petersen J."/>
            <person name="Klenk H.P."/>
            <person name="Goker M."/>
        </authorList>
    </citation>
    <scope>NUCLEOTIDE SEQUENCE [LARGE SCALE GENOMIC DNA]</scope>
    <source>
        <strain evidence="1 2">DSM 16684</strain>
    </source>
</reference>
<dbReference type="EMBL" id="AOLV01000008">
    <property type="protein sequence ID" value="EPX87253.1"/>
    <property type="molecule type" value="Genomic_DNA"/>
</dbReference>
<accession>S9R5J4</accession>
<name>S9R5J4_9RHOB</name>
<dbReference type="OrthoDB" id="7644395at2"/>
<dbReference type="RefSeq" id="WP_021096757.1">
    <property type="nucleotide sequence ID" value="NZ_KE557320.1"/>
</dbReference>
<comment type="caution">
    <text evidence="1">The sequence shown here is derived from an EMBL/GenBank/DDBJ whole genome shotgun (WGS) entry which is preliminary data.</text>
</comment>
<dbReference type="STRING" id="1123069.ruthe_00651"/>
<dbReference type="HOGENOM" id="CLU_126531_0_1_5"/>
<evidence type="ECO:0008006" key="3">
    <source>
        <dbReference type="Google" id="ProtNLM"/>
    </source>
</evidence>
<organism evidence="1 2">
    <name type="scientific">Rubellimicrobium thermophilum DSM 16684</name>
    <dbReference type="NCBI Taxonomy" id="1123069"/>
    <lineage>
        <taxon>Bacteria</taxon>
        <taxon>Pseudomonadati</taxon>
        <taxon>Pseudomonadota</taxon>
        <taxon>Alphaproteobacteria</taxon>
        <taxon>Rhodobacterales</taxon>
        <taxon>Roseobacteraceae</taxon>
        <taxon>Rubellimicrobium</taxon>
    </lineage>
</organism>